<proteinExistence type="predicted"/>
<dbReference type="Proteomes" id="UP000028582">
    <property type="component" value="Unassembled WGS sequence"/>
</dbReference>
<evidence type="ECO:0000313" key="1">
    <source>
        <dbReference type="EMBL" id="ETO67764.1"/>
    </source>
</evidence>
<evidence type="ECO:0000313" key="2">
    <source>
        <dbReference type="Proteomes" id="UP000028582"/>
    </source>
</evidence>
<organism evidence="1 2">
    <name type="scientific">Phytophthora nicotianae P1976</name>
    <dbReference type="NCBI Taxonomy" id="1317066"/>
    <lineage>
        <taxon>Eukaryota</taxon>
        <taxon>Sar</taxon>
        <taxon>Stramenopiles</taxon>
        <taxon>Oomycota</taxon>
        <taxon>Peronosporomycetes</taxon>
        <taxon>Peronosporales</taxon>
        <taxon>Peronosporaceae</taxon>
        <taxon>Phytophthora</taxon>
    </lineage>
</organism>
<name>A0A080ZMA3_PHYNI</name>
<dbReference type="EMBL" id="ANJA01002840">
    <property type="protein sequence ID" value="ETO67764.1"/>
    <property type="molecule type" value="Genomic_DNA"/>
</dbReference>
<reference evidence="1 2" key="1">
    <citation type="submission" date="2013-11" db="EMBL/GenBank/DDBJ databases">
        <title>The Genome Sequence of Phytophthora parasitica P1976.</title>
        <authorList>
            <consortium name="The Broad Institute Genomics Platform"/>
            <person name="Russ C."/>
            <person name="Tyler B."/>
            <person name="Panabieres F."/>
            <person name="Shan W."/>
            <person name="Tripathy S."/>
            <person name="Grunwald N."/>
            <person name="Machado M."/>
            <person name="Johnson C.S."/>
            <person name="Walker B."/>
            <person name="Young S."/>
            <person name="Zeng Q."/>
            <person name="Gargeya S."/>
            <person name="Fitzgerald M."/>
            <person name="Haas B."/>
            <person name="Abouelleil A."/>
            <person name="Allen A.W."/>
            <person name="Alvarado L."/>
            <person name="Arachchi H.M."/>
            <person name="Berlin A.M."/>
            <person name="Chapman S.B."/>
            <person name="Gainer-Dewar J."/>
            <person name="Goldberg J."/>
            <person name="Griggs A."/>
            <person name="Gujja S."/>
            <person name="Hansen M."/>
            <person name="Howarth C."/>
            <person name="Imamovic A."/>
            <person name="Ireland A."/>
            <person name="Larimer J."/>
            <person name="McCowan C."/>
            <person name="Murphy C."/>
            <person name="Pearson M."/>
            <person name="Poon T.W."/>
            <person name="Priest M."/>
            <person name="Roberts A."/>
            <person name="Saif S."/>
            <person name="Shea T."/>
            <person name="Sisk P."/>
            <person name="Sykes S."/>
            <person name="Wortman J."/>
            <person name="Nusbaum C."/>
            <person name="Birren B."/>
        </authorList>
    </citation>
    <scope>NUCLEOTIDE SEQUENCE [LARGE SCALE GENOMIC DNA]</scope>
    <source>
        <strain evidence="1 2">P1976</strain>
    </source>
</reference>
<gene>
    <name evidence="1" type="ORF">F444_15340</name>
</gene>
<comment type="caution">
    <text evidence="1">The sequence shown here is derived from an EMBL/GenBank/DDBJ whole genome shotgun (WGS) entry which is preliminary data.</text>
</comment>
<protein>
    <submittedName>
        <fullName evidence="1">Uncharacterized protein</fullName>
    </submittedName>
</protein>
<sequence>MLACIRRWSENCSNREWVLSCSMFDKDGMFSDNCGENFLTCQRSPLSFDFSQLTFHSRAEEEVVIEWCSFENRRSTSVH</sequence>
<dbReference type="AlphaFoldDB" id="A0A080ZMA3"/>
<accession>A0A080ZMA3</accession>